<accession>A0A4R4Z2N6</accession>
<organism evidence="1 2">
    <name type="scientific">Nonomuraea terrae</name>
    <dbReference type="NCBI Taxonomy" id="2530383"/>
    <lineage>
        <taxon>Bacteria</taxon>
        <taxon>Bacillati</taxon>
        <taxon>Actinomycetota</taxon>
        <taxon>Actinomycetes</taxon>
        <taxon>Streptosporangiales</taxon>
        <taxon>Streptosporangiaceae</taxon>
        <taxon>Nonomuraea</taxon>
    </lineage>
</organism>
<evidence type="ECO:0000313" key="1">
    <source>
        <dbReference type="EMBL" id="TDD52056.1"/>
    </source>
</evidence>
<keyword evidence="2" id="KW-1185">Reference proteome</keyword>
<gene>
    <name evidence="1" type="ORF">E1286_09520</name>
</gene>
<dbReference type="AlphaFoldDB" id="A0A4R4Z2N6"/>
<sequence length="132" mass="14086">MRVCTGSRWVCARVGWAVLLLRRSAVGEGEGTRVRVAIGGRLGCVVRRVGVGLERSGEAVVAGPPGWFPGRPLTDCAVLENSSPTTTTSNPNKARVPAIEPRMMSRRRRPLWSTETAVDCGSKAIIGSGSVW</sequence>
<dbReference type="Proteomes" id="UP000295302">
    <property type="component" value="Unassembled WGS sequence"/>
</dbReference>
<dbReference type="RefSeq" id="WP_165969662.1">
    <property type="nucleotide sequence ID" value="NZ_SMKQ01000018.1"/>
</dbReference>
<dbReference type="EMBL" id="SMKQ01000018">
    <property type="protein sequence ID" value="TDD52056.1"/>
    <property type="molecule type" value="Genomic_DNA"/>
</dbReference>
<comment type="caution">
    <text evidence="1">The sequence shown here is derived from an EMBL/GenBank/DDBJ whole genome shotgun (WGS) entry which is preliminary data.</text>
</comment>
<name>A0A4R4Z2N6_9ACTN</name>
<protein>
    <submittedName>
        <fullName evidence="1">Uncharacterized protein</fullName>
    </submittedName>
</protein>
<proteinExistence type="predicted"/>
<reference evidence="1 2" key="1">
    <citation type="submission" date="2019-03" db="EMBL/GenBank/DDBJ databases">
        <title>Draft genome sequences of novel Actinobacteria.</title>
        <authorList>
            <person name="Sahin N."/>
            <person name="Ay H."/>
            <person name="Saygin H."/>
        </authorList>
    </citation>
    <scope>NUCLEOTIDE SEQUENCE [LARGE SCALE GENOMIC DNA]</scope>
    <source>
        <strain evidence="1 2">CH32</strain>
    </source>
</reference>
<evidence type="ECO:0000313" key="2">
    <source>
        <dbReference type="Proteomes" id="UP000295302"/>
    </source>
</evidence>